<gene>
    <name evidence="1" type="ORF">SPIL2461_LOCUS8947</name>
</gene>
<dbReference type="Proteomes" id="UP000649617">
    <property type="component" value="Unassembled WGS sequence"/>
</dbReference>
<dbReference type="AlphaFoldDB" id="A0A812PT69"/>
<accession>A0A812PT69</accession>
<evidence type="ECO:0000313" key="1">
    <source>
        <dbReference type="EMBL" id="CAE7368921.1"/>
    </source>
</evidence>
<evidence type="ECO:0000313" key="2">
    <source>
        <dbReference type="Proteomes" id="UP000649617"/>
    </source>
</evidence>
<feature type="non-terminal residue" evidence="1">
    <location>
        <position position="1"/>
    </location>
</feature>
<reference evidence="1" key="1">
    <citation type="submission" date="2021-02" db="EMBL/GenBank/DDBJ databases">
        <authorList>
            <person name="Dougan E. K."/>
            <person name="Rhodes N."/>
            <person name="Thang M."/>
            <person name="Chan C."/>
        </authorList>
    </citation>
    <scope>NUCLEOTIDE SEQUENCE</scope>
</reference>
<organism evidence="1 2">
    <name type="scientific">Symbiodinium pilosum</name>
    <name type="common">Dinoflagellate</name>
    <dbReference type="NCBI Taxonomy" id="2952"/>
    <lineage>
        <taxon>Eukaryota</taxon>
        <taxon>Sar</taxon>
        <taxon>Alveolata</taxon>
        <taxon>Dinophyceae</taxon>
        <taxon>Suessiales</taxon>
        <taxon>Symbiodiniaceae</taxon>
        <taxon>Symbiodinium</taxon>
    </lineage>
</organism>
<sequence length="620" mass="68906">LPVCGTGSGSSAVASVVDQMIQGFAVHADGTVDEALLERLRARTELFCADAASTEQLAGQLLRTTGILPNLRFITRDRAHACQRLLSRPWAADLAVKEILDVFCMSSTSLVGRIQFSPHLQQVFQNFCEASQHNAVTGSRIKHLSWAKHRFSSISKPLGRAILHLDALLTTAVWLVVHCKDPNAVTFLETIGERELLLAAMMADAADEAVRLLRFFGEEGYELAEVAFQIRLFMSRVHVLFNEEKVYELGGYTKHCLQLLSSSRGFMLGGEARTLGGPGKVDAAKKAWCTQHLRQWVSMLGSALRAEFPHYEILAAFVVFELHADPESQDDVREYHAAAVQRLAQAFSLDAQSLNDQISDHRPIALQLKQSTGAGNLDAWRSALMKTQARKDTRARHPCDALKAVMVKYAAYQGCGTAGVEQCFSTIDRRVGPERTLTPAHRFADIKVILDADTKEKGHICSMASKLWPVFFGKPRDTSSSAPRIDKGVLRPGKRGTESAFLQKRRKAVQQGMVLRSADEVAEFADRAIGDIMETDERLKNEKQFLEAKTYKHLAHCYLEGTVLAAEVPDGLEETAVALHELSRKRDGARARQAQQHTKLMQPQAPDLRHFAHIFWMQDD</sequence>
<protein>
    <submittedName>
        <fullName evidence="1">Uncharacterized protein</fullName>
    </submittedName>
</protein>
<dbReference type="EMBL" id="CAJNIZ010015039">
    <property type="protein sequence ID" value="CAE7368921.1"/>
    <property type="molecule type" value="Genomic_DNA"/>
</dbReference>
<comment type="caution">
    <text evidence="1">The sequence shown here is derived from an EMBL/GenBank/DDBJ whole genome shotgun (WGS) entry which is preliminary data.</text>
</comment>
<dbReference type="OrthoDB" id="412143at2759"/>
<feature type="non-terminal residue" evidence="1">
    <location>
        <position position="620"/>
    </location>
</feature>
<keyword evidence="2" id="KW-1185">Reference proteome</keyword>
<name>A0A812PT69_SYMPI</name>
<proteinExistence type="predicted"/>